<organism evidence="8">
    <name type="scientific">Leptolyngbya sp. NK1-12</name>
    <dbReference type="NCBI Taxonomy" id="2547451"/>
    <lineage>
        <taxon>Bacteria</taxon>
        <taxon>Bacillati</taxon>
        <taxon>Cyanobacteriota</taxon>
        <taxon>Cyanophyceae</taxon>
        <taxon>Leptolyngbyales</taxon>
        <taxon>Leptolyngbyaceae</taxon>
        <taxon>Leptolyngbya group</taxon>
        <taxon>Leptolyngbya</taxon>
    </lineage>
</organism>
<evidence type="ECO:0000259" key="7">
    <source>
        <dbReference type="PROSITE" id="PS50110"/>
    </source>
</evidence>
<dbReference type="PANTHER" id="PTHR48111">
    <property type="entry name" value="REGULATOR OF RPOS"/>
    <property type="match status" value="1"/>
</dbReference>
<reference evidence="8" key="1">
    <citation type="submission" date="2020-05" db="EMBL/GenBank/DDBJ databases">
        <authorList>
            <person name="Zhu T."/>
            <person name="Keshari N."/>
            <person name="Lu X."/>
        </authorList>
    </citation>
    <scope>NUCLEOTIDE SEQUENCE</scope>
    <source>
        <strain evidence="8">NK1-12</strain>
    </source>
</reference>
<keyword evidence="3" id="KW-0238">DNA-binding</keyword>
<dbReference type="InterPro" id="IPR009057">
    <property type="entry name" value="Homeodomain-like_sf"/>
</dbReference>
<dbReference type="InterPro" id="IPR001789">
    <property type="entry name" value="Sig_transdc_resp-reg_receiver"/>
</dbReference>
<evidence type="ECO:0000256" key="4">
    <source>
        <dbReference type="ARBA" id="ARBA00023163"/>
    </source>
</evidence>
<accession>A0AA96WLB8</accession>
<dbReference type="InterPro" id="IPR018062">
    <property type="entry name" value="HTH_AraC-typ_CS"/>
</dbReference>
<feature type="modified residue" description="4-aspartylphosphate" evidence="5">
    <location>
        <position position="52"/>
    </location>
</feature>
<dbReference type="InterPro" id="IPR018060">
    <property type="entry name" value="HTH_AraC"/>
</dbReference>
<evidence type="ECO:0000256" key="1">
    <source>
        <dbReference type="ARBA" id="ARBA00022553"/>
    </source>
</evidence>
<gene>
    <name evidence="8" type="ORF">HJG54_30680</name>
</gene>
<name>A0AA96WLB8_9CYAN</name>
<dbReference type="AlphaFoldDB" id="A0AA96WLB8"/>
<dbReference type="SUPFAM" id="SSF46689">
    <property type="entry name" value="Homeodomain-like"/>
    <property type="match status" value="2"/>
</dbReference>
<protein>
    <submittedName>
        <fullName evidence="8">Response regulator</fullName>
    </submittedName>
</protein>
<keyword evidence="1 5" id="KW-0597">Phosphoprotein</keyword>
<dbReference type="InterPro" id="IPR011006">
    <property type="entry name" value="CheY-like_superfamily"/>
</dbReference>
<feature type="domain" description="HTH araC/xylS-type" evidence="6">
    <location>
        <begin position="158"/>
        <end position="256"/>
    </location>
</feature>
<dbReference type="PROSITE" id="PS50110">
    <property type="entry name" value="RESPONSE_REGULATORY"/>
    <property type="match status" value="1"/>
</dbReference>
<dbReference type="RefSeq" id="WP_316436908.1">
    <property type="nucleotide sequence ID" value="NZ_CP053587.1"/>
</dbReference>
<evidence type="ECO:0000256" key="2">
    <source>
        <dbReference type="ARBA" id="ARBA00023015"/>
    </source>
</evidence>
<dbReference type="Gene3D" id="1.10.10.60">
    <property type="entry name" value="Homeodomain-like"/>
    <property type="match status" value="2"/>
</dbReference>
<dbReference type="PANTHER" id="PTHR48111:SF4">
    <property type="entry name" value="DNA-BINDING DUAL TRANSCRIPTIONAL REGULATOR OMPR"/>
    <property type="match status" value="1"/>
</dbReference>
<evidence type="ECO:0000256" key="3">
    <source>
        <dbReference type="ARBA" id="ARBA00023125"/>
    </source>
</evidence>
<dbReference type="GO" id="GO:0003700">
    <property type="term" value="F:DNA-binding transcription factor activity"/>
    <property type="evidence" value="ECO:0007669"/>
    <property type="project" value="InterPro"/>
</dbReference>
<dbReference type="SUPFAM" id="SSF52172">
    <property type="entry name" value="CheY-like"/>
    <property type="match status" value="1"/>
</dbReference>
<proteinExistence type="predicted"/>
<dbReference type="PROSITE" id="PS00041">
    <property type="entry name" value="HTH_ARAC_FAMILY_1"/>
    <property type="match status" value="1"/>
</dbReference>
<dbReference type="Gene3D" id="3.40.50.2300">
    <property type="match status" value="1"/>
</dbReference>
<dbReference type="GO" id="GO:0005829">
    <property type="term" value="C:cytosol"/>
    <property type="evidence" value="ECO:0007669"/>
    <property type="project" value="TreeGrafter"/>
</dbReference>
<dbReference type="InterPro" id="IPR039420">
    <property type="entry name" value="WalR-like"/>
</dbReference>
<dbReference type="EMBL" id="CP053587">
    <property type="protein sequence ID" value="WNZ27259.1"/>
    <property type="molecule type" value="Genomic_DNA"/>
</dbReference>
<keyword evidence="4" id="KW-0804">Transcription</keyword>
<evidence type="ECO:0000256" key="5">
    <source>
        <dbReference type="PROSITE-ProRule" id="PRU00169"/>
    </source>
</evidence>
<dbReference type="CDD" id="cd17574">
    <property type="entry name" value="REC_OmpR"/>
    <property type="match status" value="1"/>
</dbReference>
<evidence type="ECO:0000259" key="6">
    <source>
        <dbReference type="PROSITE" id="PS01124"/>
    </source>
</evidence>
<dbReference type="PROSITE" id="PS01124">
    <property type="entry name" value="HTH_ARAC_FAMILY_2"/>
    <property type="match status" value="1"/>
</dbReference>
<sequence length="263" mass="29657">MKKILVIEDEAQTREIFSRCLNFEGFSVLVAESGTTGVQLAKRYLPDLIVCDIMMPDMDGYQVLSILHQDAKTTAIPFIFLTAKVTMADLRQGMELGADDYLTKPCTVEQLLAAITTRLERQAVLKQWYTSSSQTGSQAKEEANAGPSSIFPHSPKLDEVFRFIEAHYHQPISLSDVAQAVGYSPAYLTNLVQTQTGHTVKRWIIERRMAQARWLLATTTQTINQISEAIGYTDVSYFVRQFRQFHDASPHVWRTTEAQMAVS</sequence>
<dbReference type="Pfam" id="PF12833">
    <property type="entry name" value="HTH_18"/>
    <property type="match status" value="1"/>
</dbReference>
<dbReference type="GO" id="GO:0000976">
    <property type="term" value="F:transcription cis-regulatory region binding"/>
    <property type="evidence" value="ECO:0007669"/>
    <property type="project" value="TreeGrafter"/>
</dbReference>
<dbReference type="SMART" id="SM00448">
    <property type="entry name" value="REC"/>
    <property type="match status" value="1"/>
</dbReference>
<keyword evidence="2" id="KW-0805">Transcription regulation</keyword>
<feature type="domain" description="Response regulatory" evidence="7">
    <location>
        <begin position="3"/>
        <end position="119"/>
    </location>
</feature>
<dbReference type="Pfam" id="PF00072">
    <property type="entry name" value="Response_reg"/>
    <property type="match status" value="1"/>
</dbReference>
<evidence type="ECO:0000313" key="8">
    <source>
        <dbReference type="EMBL" id="WNZ27259.1"/>
    </source>
</evidence>
<dbReference type="SMART" id="SM00342">
    <property type="entry name" value="HTH_ARAC"/>
    <property type="match status" value="1"/>
</dbReference>
<dbReference type="GO" id="GO:0032993">
    <property type="term" value="C:protein-DNA complex"/>
    <property type="evidence" value="ECO:0007669"/>
    <property type="project" value="TreeGrafter"/>
</dbReference>
<dbReference type="GO" id="GO:0000156">
    <property type="term" value="F:phosphorelay response regulator activity"/>
    <property type="evidence" value="ECO:0007669"/>
    <property type="project" value="TreeGrafter"/>
</dbReference>